<sequence length="174" mass="18249">MELEDALNQRKSVRSYTGEPATPEQLEAVLTAAYEAPIGMGKYDSIHLTVVTRQSLLDAIDAAAARLFGNPELHPLYGAPTLVVVSSSNEGNVASANVAAIIQNMSLAAVDQGLGSCYIYGAIRALAQDPALLSELGLPEGFTPLGSIVLGQTEEGYAPREIPAGHRFAQNVVA</sequence>
<dbReference type="Gene3D" id="3.40.109.10">
    <property type="entry name" value="NADH Oxidase"/>
    <property type="match status" value="1"/>
</dbReference>
<keyword evidence="4" id="KW-0288">FMN</keyword>
<reference evidence="7 8" key="1">
    <citation type="submission" date="2024-01" db="EMBL/GenBank/DDBJ databases">
        <title>Description of Olsenella sp. nov., isolated from pig feces.</title>
        <authorList>
            <person name="Chang Y.-H."/>
        </authorList>
    </citation>
    <scope>NUCLEOTIDE SEQUENCE [LARGE SCALE GENOMIC DNA]</scope>
    <source>
        <strain evidence="7 8">YH-ols2223</strain>
    </source>
</reference>
<evidence type="ECO:0000256" key="3">
    <source>
        <dbReference type="ARBA" id="ARBA00022630"/>
    </source>
</evidence>
<dbReference type="PANTHER" id="PTHR43673">
    <property type="entry name" value="NAD(P)H NITROREDUCTASE YDGI-RELATED"/>
    <property type="match status" value="1"/>
</dbReference>
<dbReference type="InterPro" id="IPR000415">
    <property type="entry name" value="Nitroreductase-like"/>
</dbReference>
<protein>
    <submittedName>
        <fullName evidence="7">Nitroreductase family protein</fullName>
    </submittedName>
</protein>
<dbReference type="EMBL" id="JAZGJQ010000003">
    <property type="protein sequence ID" value="MEE6147051.1"/>
    <property type="molecule type" value="Genomic_DNA"/>
</dbReference>
<comment type="similarity">
    <text evidence="2">Belongs to the nitroreductase family.</text>
</comment>
<comment type="cofactor">
    <cofactor evidence="1">
        <name>FMN</name>
        <dbReference type="ChEBI" id="CHEBI:58210"/>
    </cofactor>
</comment>
<keyword evidence="3" id="KW-0285">Flavoprotein</keyword>
<feature type="domain" description="Nitroreductase" evidence="6">
    <location>
        <begin position="8"/>
        <end position="151"/>
    </location>
</feature>
<accession>A0ABU7R8W6</accession>
<dbReference type="Pfam" id="PF00881">
    <property type="entry name" value="Nitroreductase"/>
    <property type="match status" value="1"/>
</dbReference>
<evidence type="ECO:0000259" key="6">
    <source>
        <dbReference type="Pfam" id="PF00881"/>
    </source>
</evidence>
<gene>
    <name evidence="7" type="ORF">VXJ25_03425</name>
</gene>
<evidence type="ECO:0000313" key="8">
    <source>
        <dbReference type="Proteomes" id="UP001332931"/>
    </source>
</evidence>
<proteinExistence type="inferred from homology"/>
<evidence type="ECO:0000313" key="7">
    <source>
        <dbReference type="EMBL" id="MEE6147051.1"/>
    </source>
</evidence>
<dbReference type="PANTHER" id="PTHR43673:SF2">
    <property type="entry name" value="NITROREDUCTASE"/>
    <property type="match status" value="1"/>
</dbReference>
<dbReference type="Proteomes" id="UP001332931">
    <property type="component" value="Unassembled WGS sequence"/>
</dbReference>
<dbReference type="RefSeq" id="WP_330957819.1">
    <property type="nucleotide sequence ID" value="NZ_JAZGJQ010000003.1"/>
</dbReference>
<evidence type="ECO:0000256" key="2">
    <source>
        <dbReference type="ARBA" id="ARBA00007118"/>
    </source>
</evidence>
<evidence type="ECO:0000256" key="5">
    <source>
        <dbReference type="ARBA" id="ARBA00023002"/>
    </source>
</evidence>
<dbReference type="InterPro" id="IPR029479">
    <property type="entry name" value="Nitroreductase"/>
</dbReference>
<keyword evidence="5" id="KW-0560">Oxidoreductase</keyword>
<dbReference type="SUPFAM" id="SSF55469">
    <property type="entry name" value="FMN-dependent nitroreductase-like"/>
    <property type="match status" value="1"/>
</dbReference>
<organism evidence="7 8">
    <name type="scientific">Olsenella absiana</name>
    <dbReference type="NCBI Taxonomy" id="3115222"/>
    <lineage>
        <taxon>Bacteria</taxon>
        <taxon>Bacillati</taxon>
        <taxon>Actinomycetota</taxon>
        <taxon>Coriobacteriia</taxon>
        <taxon>Coriobacteriales</taxon>
        <taxon>Atopobiaceae</taxon>
        <taxon>Olsenella</taxon>
    </lineage>
</organism>
<comment type="caution">
    <text evidence="7">The sequence shown here is derived from an EMBL/GenBank/DDBJ whole genome shotgun (WGS) entry which is preliminary data.</text>
</comment>
<evidence type="ECO:0000256" key="4">
    <source>
        <dbReference type="ARBA" id="ARBA00022643"/>
    </source>
</evidence>
<name>A0ABU7R8W6_9ACTN</name>
<evidence type="ECO:0000256" key="1">
    <source>
        <dbReference type="ARBA" id="ARBA00001917"/>
    </source>
</evidence>
<keyword evidence="8" id="KW-1185">Reference proteome</keyword>